<dbReference type="EMBL" id="KV878125">
    <property type="protein sequence ID" value="OJI96944.1"/>
    <property type="molecule type" value="Genomic_DNA"/>
</dbReference>
<name>A0A1L9P672_ASPVE</name>
<protein>
    <submittedName>
        <fullName evidence="1">Uncharacterized protein</fullName>
    </submittedName>
</protein>
<dbReference type="AlphaFoldDB" id="A0A1L9P672"/>
<organism evidence="1 2">
    <name type="scientific">Aspergillus versicolor CBS 583.65</name>
    <dbReference type="NCBI Taxonomy" id="1036611"/>
    <lineage>
        <taxon>Eukaryota</taxon>
        <taxon>Fungi</taxon>
        <taxon>Dikarya</taxon>
        <taxon>Ascomycota</taxon>
        <taxon>Pezizomycotina</taxon>
        <taxon>Eurotiomycetes</taxon>
        <taxon>Eurotiomycetidae</taxon>
        <taxon>Eurotiales</taxon>
        <taxon>Aspergillaceae</taxon>
        <taxon>Aspergillus</taxon>
        <taxon>Aspergillus subgen. Nidulantes</taxon>
    </lineage>
</organism>
<reference evidence="2" key="1">
    <citation type="journal article" date="2017" name="Genome Biol.">
        <title>Comparative genomics reveals high biological diversity and specific adaptations in the industrially and medically important fungal genus Aspergillus.</title>
        <authorList>
            <person name="de Vries R.P."/>
            <person name="Riley R."/>
            <person name="Wiebenga A."/>
            <person name="Aguilar-Osorio G."/>
            <person name="Amillis S."/>
            <person name="Uchima C.A."/>
            <person name="Anderluh G."/>
            <person name="Asadollahi M."/>
            <person name="Askin M."/>
            <person name="Barry K."/>
            <person name="Battaglia E."/>
            <person name="Bayram O."/>
            <person name="Benocci T."/>
            <person name="Braus-Stromeyer S.A."/>
            <person name="Caldana C."/>
            <person name="Canovas D."/>
            <person name="Cerqueira G.C."/>
            <person name="Chen F."/>
            <person name="Chen W."/>
            <person name="Choi C."/>
            <person name="Clum A."/>
            <person name="Dos Santos R.A."/>
            <person name="Damasio A.R."/>
            <person name="Diallinas G."/>
            <person name="Emri T."/>
            <person name="Fekete E."/>
            <person name="Flipphi M."/>
            <person name="Freyberg S."/>
            <person name="Gallo A."/>
            <person name="Gournas C."/>
            <person name="Habgood R."/>
            <person name="Hainaut M."/>
            <person name="Harispe M.L."/>
            <person name="Henrissat B."/>
            <person name="Hilden K.S."/>
            <person name="Hope R."/>
            <person name="Hossain A."/>
            <person name="Karabika E."/>
            <person name="Karaffa L."/>
            <person name="Karanyi Z."/>
            <person name="Krasevec N."/>
            <person name="Kuo A."/>
            <person name="Kusch H."/>
            <person name="LaButti K."/>
            <person name="Lagendijk E.L."/>
            <person name="Lapidus A."/>
            <person name="Levasseur A."/>
            <person name="Lindquist E."/>
            <person name="Lipzen A."/>
            <person name="Logrieco A.F."/>
            <person name="MacCabe A."/>
            <person name="Maekelae M.R."/>
            <person name="Malavazi I."/>
            <person name="Melin P."/>
            <person name="Meyer V."/>
            <person name="Mielnichuk N."/>
            <person name="Miskei M."/>
            <person name="Molnar A.P."/>
            <person name="Mule G."/>
            <person name="Ngan C.Y."/>
            <person name="Orejas M."/>
            <person name="Orosz E."/>
            <person name="Ouedraogo J.P."/>
            <person name="Overkamp K.M."/>
            <person name="Park H.-S."/>
            <person name="Perrone G."/>
            <person name="Piumi F."/>
            <person name="Punt P.J."/>
            <person name="Ram A.F."/>
            <person name="Ramon A."/>
            <person name="Rauscher S."/>
            <person name="Record E."/>
            <person name="Riano-Pachon D.M."/>
            <person name="Robert V."/>
            <person name="Roehrig J."/>
            <person name="Ruller R."/>
            <person name="Salamov A."/>
            <person name="Salih N.S."/>
            <person name="Samson R.A."/>
            <person name="Sandor E."/>
            <person name="Sanguinetti M."/>
            <person name="Schuetze T."/>
            <person name="Sepcic K."/>
            <person name="Shelest E."/>
            <person name="Sherlock G."/>
            <person name="Sophianopoulou V."/>
            <person name="Squina F.M."/>
            <person name="Sun H."/>
            <person name="Susca A."/>
            <person name="Todd R.B."/>
            <person name="Tsang A."/>
            <person name="Unkles S.E."/>
            <person name="van de Wiele N."/>
            <person name="van Rossen-Uffink D."/>
            <person name="Oliveira J.V."/>
            <person name="Vesth T.C."/>
            <person name="Visser J."/>
            <person name="Yu J.-H."/>
            <person name="Zhou M."/>
            <person name="Andersen M.R."/>
            <person name="Archer D.B."/>
            <person name="Baker S.E."/>
            <person name="Benoit I."/>
            <person name="Brakhage A.A."/>
            <person name="Braus G.H."/>
            <person name="Fischer R."/>
            <person name="Frisvad J.C."/>
            <person name="Goldman G.H."/>
            <person name="Houbraken J."/>
            <person name="Oakley B."/>
            <person name="Pocsi I."/>
            <person name="Scazzocchio C."/>
            <person name="Seiboth B."/>
            <person name="vanKuyk P.A."/>
            <person name="Wortman J."/>
            <person name="Dyer P.S."/>
            <person name="Grigoriev I.V."/>
        </authorList>
    </citation>
    <scope>NUCLEOTIDE SEQUENCE [LARGE SCALE GENOMIC DNA]</scope>
    <source>
        <strain evidence="2">CBS 583.65</strain>
    </source>
</reference>
<evidence type="ECO:0000313" key="2">
    <source>
        <dbReference type="Proteomes" id="UP000184073"/>
    </source>
</evidence>
<dbReference type="VEuPathDB" id="FungiDB:ASPVEDRAFT_262466"/>
<dbReference type="GeneID" id="63725387"/>
<gene>
    <name evidence="1" type="ORF">ASPVEDRAFT_262466</name>
</gene>
<accession>A0A1L9P672</accession>
<sequence length="78" mass="8947">MPRAKSAPQRATLAISKVRRPTDQKATIFSPDIEDHPGNHIKMVSTFLNTALRNTRRNCFSWITEHHTRPKGPEWLAL</sequence>
<dbReference type="Proteomes" id="UP000184073">
    <property type="component" value="Unassembled WGS sequence"/>
</dbReference>
<keyword evidence="2" id="KW-1185">Reference proteome</keyword>
<dbReference type="RefSeq" id="XP_040662707.1">
    <property type="nucleotide sequence ID" value="XM_040809876.1"/>
</dbReference>
<evidence type="ECO:0000313" key="1">
    <source>
        <dbReference type="EMBL" id="OJI96944.1"/>
    </source>
</evidence>
<proteinExistence type="predicted"/>